<dbReference type="AlphaFoldDB" id="A0A074Z0W0"/>
<evidence type="ECO:0000313" key="1">
    <source>
        <dbReference type="EMBL" id="KER20598.1"/>
    </source>
</evidence>
<protein>
    <submittedName>
        <fullName evidence="1">Uncharacterized protein</fullName>
    </submittedName>
</protein>
<dbReference type="Proteomes" id="UP000054324">
    <property type="component" value="Unassembled WGS sequence"/>
</dbReference>
<dbReference type="CTD" id="20325048"/>
<dbReference type="RefSeq" id="XP_009175642.1">
    <property type="nucleotide sequence ID" value="XM_009177378.1"/>
</dbReference>
<reference evidence="1 2" key="1">
    <citation type="submission" date="2013-11" db="EMBL/GenBank/DDBJ databases">
        <title>Opisthorchis viverrini - life in the bile duct.</title>
        <authorList>
            <person name="Young N.D."/>
            <person name="Nagarajan N."/>
            <person name="Lin S.J."/>
            <person name="Korhonen P.K."/>
            <person name="Jex A.R."/>
            <person name="Hall R.S."/>
            <person name="Safavi-Hemami H."/>
            <person name="Kaewkong W."/>
            <person name="Bertrand D."/>
            <person name="Gao S."/>
            <person name="Seet Q."/>
            <person name="Wongkham S."/>
            <person name="Teh B.T."/>
            <person name="Wongkham C."/>
            <person name="Intapan P.M."/>
            <person name="Maleewong W."/>
            <person name="Yang X."/>
            <person name="Hu M."/>
            <person name="Wang Z."/>
            <person name="Hofmann A."/>
            <person name="Sternberg P.W."/>
            <person name="Tan P."/>
            <person name="Wang J."/>
            <person name="Gasser R.B."/>
        </authorList>
    </citation>
    <scope>NUCLEOTIDE SEQUENCE [LARGE SCALE GENOMIC DNA]</scope>
</reference>
<dbReference type="EMBL" id="KL597039">
    <property type="protein sequence ID" value="KER20598.1"/>
    <property type="molecule type" value="Genomic_DNA"/>
</dbReference>
<accession>A0A074Z0W0</accession>
<proteinExistence type="predicted"/>
<gene>
    <name evidence="1" type="ORF">T265_10880</name>
</gene>
<name>A0A074Z0W0_OPIVI</name>
<sequence length="89" mass="10282">MMGQQEKALKYSTLDDLEDLQEFPFLAEAKTSKLLPLAAFIEEAKWKRPSWTKNDLMQKQEAHNMTCTHFRIQGQGLKKVVNIGASWLE</sequence>
<dbReference type="GeneID" id="20325048"/>
<keyword evidence="2" id="KW-1185">Reference proteome</keyword>
<organism evidence="1 2">
    <name type="scientific">Opisthorchis viverrini</name>
    <name type="common">Southeast Asian liver fluke</name>
    <dbReference type="NCBI Taxonomy" id="6198"/>
    <lineage>
        <taxon>Eukaryota</taxon>
        <taxon>Metazoa</taxon>
        <taxon>Spiralia</taxon>
        <taxon>Lophotrochozoa</taxon>
        <taxon>Platyhelminthes</taxon>
        <taxon>Trematoda</taxon>
        <taxon>Digenea</taxon>
        <taxon>Opisthorchiida</taxon>
        <taxon>Opisthorchiata</taxon>
        <taxon>Opisthorchiidae</taxon>
        <taxon>Opisthorchis</taxon>
    </lineage>
</organism>
<evidence type="ECO:0000313" key="2">
    <source>
        <dbReference type="Proteomes" id="UP000054324"/>
    </source>
</evidence>
<dbReference type="KEGG" id="ovi:T265_10880"/>